<dbReference type="InterPro" id="IPR020864">
    <property type="entry name" value="MACPF"/>
</dbReference>
<evidence type="ECO:0000313" key="3">
    <source>
        <dbReference type="EMBL" id="AMZ02448.1"/>
    </source>
</evidence>
<dbReference type="PANTHER" id="PTHR31463:SF1">
    <property type="entry name" value="MACROPHAGE-EXPRESSED GENE 1 PROTEIN"/>
    <property type="match status" value="1"/>
</dbReference>
<proteinExistence type="evidence at transcript level"/>
<gene>
    <name evidence="3" type="primary">Mpeg1-2</name>
</gene>
<name>A0A165X525_LITLI</name>
<organism evidence="3">
    <name type="scientific">Littorina littorea</name>
    <name type="common">Common periwinkle</name>
    <dbReference type="NCBI Taxonomy" id="31216"/>
    <lineage>
        <taxon>Eukaryota</taxon>
        <taxon>Metazoa</taxon>
        <taxon>Spiralia</taxon>
        <taxon>Lophotrochozoa</taxon>
        <taxon>Mollusca</taxon>
        <taxon>Gastropoda</taxon>
        <taxon>Caenogastropoda</taxon>
        <taxon>Littorinimorpha</taxon>
        <taxon>Littorinoidea</taxon>
        <taxon>Littorinidae</taxon>
        <taxon>Littorina</taxon>
    </lineage>
</organism>
<dbReference type="InterPro" id="IPR039707">
    <property type="entry name" value="MPEG1"/>
</dbReference>
<evidence type="ECO:0000259" key="2">
    <source>
        <dbReference type="PROSITE" id="PS51412"/>
    </source>
</evidence>
<protein>
    <submittedName>
        <fullName evidence="3">Macrophage expressed protein-like isoform 2</fullName>
    </submittedName>
</protein>
<reference evidence="3" key="1">
    <citation type="journal article" date="2016" name="Fish Shellfish Immunol.">
        <title>Membrane Attack Complex/Perforin (MACPF) domain-containing proteins in the transcriptome of Littorina littorea kidney.</title>
        <authorList>
            <person name="Gorbushin A.M."/>
        </authorList>
    </citation>
    <scope>NUCLEOTIDE SEQUENCE</scope>
    <source>
        <tissue evidence="3">Kidney</tissue>
    </source>
</reference>
<keyword evidence="1" id="KW-0732">Signal</keyword>
<dbReference type="EMBL" id="KU851946">
    <property type="protein sequence ID" value="AMZ02448.1"/>
    <property type="molecule type" value="mRNA"/>
</dbReference>
<feature type="domain" description="MACPF" evidence="2">
    <location>
        <begin position="71"/>
        <end position="405"/>
    </location>
</feature>
<dbReference type="PANTHER" id="PTHR31463">
    <property type="entry name" value="MACROPHAGE-EXPRESSED GENE 1 PROTEIN"/>
    <property type="match status" value="1"/>
</dbReference>
<feature type="chain" id="PRO_5007868723" evidence="1">
    <location>
        <begin position="18"/>
        <end position="701"/>
    </location>
</feature>
<dbReference type="GO" id="GO:0002250">
    <property type="term" value="P:adaptive immune response"/>
    <property type="evidence" value="ECO:0007669"/>
    <property type="project" value="UniProtKB-KW"/>
</dbReference>
<dbReference type="SMART" id="SM00457">
    <property type="entry name" value="MACPF"/>
    <property type="match status" value="1"/>
</dbReference>
<accession>A0A165X525</accession>
<dbReference type="GO" id="GO:0045087">
    <property type="term" value="P:innate immune response"/>
    <property type="evidence" value="ECO:0007669"/>
    <property type="project" value="UniProtKB-KW"/>
</dbReference>
<dbReference type="Pfam" id="PF01823">
    <property type="entry name" value="MACPF"/>
    <property type="match status" value="1"/>
</dbReference>
<feature type="signal peptide" evidence="1">
    <location>
        <begin position="1"/>
        <end position="17"/>
    </location>
</feature>
<dbReference type="GO" id="GO:0030670">
    <property type="term" value="C:phagocytic vesicle membrane"/>
    <property type="evidence" value="ECO:0007669"/>
    <property type="project" value="UniProtKB-SubCell"/>
</dbReference>
<evidence type="ECO:0000256" key="1">
    <source>
        <dbReference type="SAM" id="SignalP"/>
    </source>
</evidence>
<sequence length="701" mass="77449">MHCRLSHQMIVTPICVASCISLARPLGSTGAQTIWQTPEEEKMWSWSPHLLAIAVMCAVAADNANGESLTDNYPIGNPWYCLEMAKAKGYHMEIMEVLPGFGWDNLRNVNEGQVVSFNYTKCRTTGDGRFLLPDSVSAVPIKTSRMQFFAELISDWKMWTSTNSKSININAGLKAKYTTISGKFSTEFSEVKSKQIGDKTSTMRTQLRYIRYKVQQQSYSQLHPVFKKQVLDIAAALTLGEDNKADFLSELLVRKFGTHIVTQADAGAALIQVEQLDEQWVVDQTKESKKTDILAVASFNFYGFLRMSLSTHYSTETSEEFKSTYYSMTKSSRVFSEGGSPVLPGNFTAATWAQSFNKDLVALDRSGNPLYYVITKEALPELSISVLQKVYEGVKQAVETYHLYNRIPGCVDPASPNFSPAANVNDDSCIQPSTNLTFGGMYQQCVPRYASVHEMCRWYNQVNPLTGAYSCPSGYSPVLIHGADVHNALYYYGLFWCVALSPTPSQSGYLFGGVYTSTLDNPVTDSQSCPPSFFPLRIGDGLHLSVCVNDNHEIGKETAVPLGGFYTCSMGNPFAMEQTTTLEKRSEWPKRCPPGYSSHIATVDQGCYINYCVTTGSLTGHVFTPIKRPPFSADPFLSPSQVDDEFSFDPASDTWKISNKTNLPGLPTASPLVSSPSAGDSAILFSWWMLVASLSMSFVSA</sequence>
<dbReference type="AlphaFoldDB" id="A0A165X525"/>
<dbReference type="CDD" id="cd22579">
    <property type="entry name" value="MPEG1_P2"/>
    <property type="match status" value="1"/>
</dbReference>
<dbReference type="PROSITE" id="PS51412">
    <property type="entry name" value="MACPF_2"/>
    <property type="match status" value="1"/>
</dbReference>